<dbReference type="STRING" id="313367.JSE7799_00447"/>
<keyword evidence="1" id="KW-0732">Signal</keyword>
<sequence length="152" mass="16561">MILKSLTLMLALAGPLAMPAAAEISQDALRYASQQRERAGLPPLRYDRKLARAAEAQARHQAATAKMRHDGPRGSRPFDRIQATGYKGCAGAENVAFGQNDAREVTVAWMNSAGHRRNIMHPVMQHGAVAAARGADGRLYWAMVLGARNCRR</sequence>
<dbReference type="Pfam" id="PF00188">
    <property type="entry name" value="CAP"/>
    <property type="match status" value="1"/>
</dbReference>
<evidence type="ECO:0000259" key="2">
    <source>
        <dbReference type="Pfam" id="PF00188"/>
    </source>
</evidence>
<feature type="domain" description="SCP" evidence="2">
    <location>
        <begin position="34"/>
        <end position="143"/>
    </location>
</feature>
<dbReference type="PANTHER" id="PTHR31157:SF1">
    <property type="entry name" value="SCP DOMAIN-CONTAINING PROTEIN"/>
    <property type="match status" value="1"/>
</dbReference>
<name>A0A0M7B7F0_9RHOB</name>
<protein>
    <submittedName>
        <fullName evidence="3">Cysteine-rich secretory protein family protein</fullName>
    </submittedName>
</protein>
<evidence type="ECO:0000256" key="1">
    <source>
        <dbReference type="SAM" id="SignalP"/>
    </source>
</evidence>
<dbReference type="CDD" id="cd05379">
    <property type="entry name" value="CAP_bacterial"/>
    <property type="match status" value="1"/>
</dbReference>
<reference evidence="3 4" key="1">
    <citation type="submission" date="2015-09" db="EMBL/GenBank/DDBJ databases">
        <authorList>
            <person name="Jackson K.R."/>
            <person name="Lunt B.L."/>
            <person name="Fisher J.N.B."/>
            <person name="Gardner A.V."/>
            <person name="Bailey M.E."/>
            <person name="Deus L.M."/>
            <person name="Earl A.S."/>
            <person name="Gibby P.D."/>
            <person name="Hartmann K.A."/>
            <person name="Liu J.E."/>
            <person name="Manci A.M."/>
            <person name="Nielsen D.A."/>
            <person name="Solomon M.B."/>
            <person name="Breakwell D.P."/>
            <person name="Burnett S.H."/>
            <person name="Grose J.H."/>
        </authorList>
    </citation>
    <scope>NUCLEOTIDE SEQUENCE [LARGE SCALE GENOMIC DNA]</scope>
    <source>
        <strain evidence="3 4">CECT 7799</strain>
    </source>
</reference>
<evidence type="ECO:0000313" key="4">
    <source>
        <dbReference type="Proteomes" id="UP000049455"/>
    </source>
</evidence>
<dbReference type="AlphaFoldDB" id="A0A0M7B7F0"/>
<dbReference type="InterPro" id="IPR014044">
    <property type="entry name" value="CAP_dom"/>
</dbReference>
<dbReference type="PANTHER" id="PTHR31157">
    <property type="entry name" value="SCP DOMAIN-CONTAINING PROTEIN"/>
    <property type="match status" value="1"/>
</dbReference>
<gene>
    <name evidence="3" type="ORF">JSE7799_00447</name>
</gene>
<dbReference type="Gene3D" id="3.40.33.10">
    <property type="entry name" value="CAP"/>
    <property type="match status" value="1"/>
</dbReference>
<accession>A0A0M7B7F0</accession>
<dbReference type="InterPro" id="IPR035940">
    <property type="entry name" value="CAP_sf"/>
</dbReference>
<dbReference type="RefSeq" id="WP_055662150.1">
    <property type="nucleotide sequence ID" value="NZ_CYPR01000021.1"/>
</dbReference>
<evidence type="ECO:0000313" key="3">
    <source>
        <dbReference type="EMBL" id="CUH18691.1"/>
    </source>
</evidence>
<proteinExistence type="predicted"/>
<dbReference type="OrthoDB" id="419320at2"/>
<dbReference type="EMBL" id="CYPR01000021">
    <property type="protein sequence ID" value="CUH18691.1"/>
    <property type="molecule type" value="Genomic_DNA"/>
</dbReference>
<dbReference type="SUPFAM" id="SSF55797">
    <property type="entry name" value="PR-1-like"/>
    <property type="match status" value="1"/>
</dbReference>
<feature type="signal peptide" evidence="1">
    <location>
        <begin position="1"/>
        <end position="22"/>
    </location>
</feature>
<organism evidence="3 4">
    <name type="scientific">Jannaschia seosinensis</name>
    <dbReference type="NCBI Taxonomy" id="313367"/>
    <lineage>
        <taxon>Bacteria</taxon>
        <taxon>Pseudomonadati</taxon>
        <taxon>Pseudomonadota</taxon>
        <taxon>Alphaproteobacteria</taxon>
        <taxon>Rhodobacterales</taxon>
        <taxon>Roseobacteraceae</taxon>
        <taxon>Jannaschia</taxon>
    </lineage>
</organism>
<dbReference type="Proteomes" id="UP000049455">
    <property type="component" value="Unassembled WGS sequence"/>
</dbReference>
<keyword evidence="4" id="KW-1185">Reference proteome</keyword>
<feature type="chain" id="PRO_5005809762" evidence="1">
    <location>
        <begin position="23"/>
        <end position="152"/>
    </location>
</feature>